<dbReference type="FunFam" id="1.10.3810.10:FF:000001">
    <property type="entry name" value="Penicillin-binding protein 1A"/>
    <property type="match status" value="1"/>
</dbReference>
<proteinExistence type="inferred from homology"/>
<dbReference type="Gene3D" id="1.10.3810.10">
    <property type="entry name" value="Biosynthetic peptidoglycan transglycosylase-like"/>
    <property type="match status" value="1"/>
</dbReference>
<comment type="catalytic activity">
    <reaction evidence="15">
        <text>Preferential cleavage: (Ac)2-L-Lys-D-Ala-|-D-Ala. Also transpeptidation of peptidyl-alanyl moieties that are N-acyl substituents of D-alanine.</text>
        <dbReference type="EC" id="3.4.16.4"/>
    </reaction>
</comment>
<dbReference type="PANTHER" id="PTHR32282">
    <property type="entry name" value="BINDING PROTEIN TRANSPEPTIDASE, PUTATIVE-RELATED"/>
    <property type="match status" value="1"/>
</dbReference>
<evidence type="ECO:0000256" key="4">
    <source>
        <dbReference type="ARBA" id="ARBA00022475"/>
    </source>
</evidence>
<feature type="transmembrane region" description="Helical" evidence="17">
    <location>
        <begin position="18"/>
        <end position="42"/>
    </location>
</feature>
<dbReference type="InterPro" id="IPR001460">
    <property type="entry name" value="PCN-bd_Tpept"/>
</dbReference>
<evidence type="ECO:0000256" key="17">
    <source>
        <dbReference type="SAM" id="Phobius"/>
    </source>
</evidence>
<dbReference type="GO" id="GO:0009002">
    <property type="term" value="F:serine-type D-Ala-D-Ala carboxypeptidase activity"/>
    <property type="evidence" value="ECO:0007669"/>
    <property type="project" value="UniProtKB-EC"/>
</dbReference>
<keyword evidence="7" id="KW-0328">Glycosyltransferase</keyword>
<dbReference type="GO" id="GO:0008955">
    <property type="term" value="F:peptidoglycan glycosyltransferase activity"/>
    <property type="evidence" value="ECO:0007669"/>
    <property type="project" value="UniProtKB-EC"/>
</dbReference>
<reference evidence="20 21" key="1">
    <citation type="journal article" date="2016" name="Nat. Commun.">
        <title>Thousands of microbial genomes shed light on interconnected biogeochemical processes in an aquifer system.</title>
        <authorList>
            <person name="Anantharaman K."/>
            <person name="Brown C.T."/>
            <person name="Hug L.A."/>
            <person name="Sharon I."/>
            <person name="Castelle C.J."/>
            <person name="Probst A.J."/>
            <person name="Thomas B.C."/>
            <person name="Singh A."/>
            <person name="Wilkins M.J."/>
            <person name="Karaoz U."/>
            <person name="Brodie E.L."/>
            <person name="Williams K.H."/>
            <person name="Hubbard S.S."/>
            <person name="Banfield J.F."/>
        </authorList>
    </citation>
    <scope>NUCLEOTIDE SEQUENCE [LARGE SCALE GENOMIC DNA]</scope>
</reference>
<evidence type="ECO:0000256" key="14">
    <source>
        <dbReference type="ARBA" id="ARBA00023316"/>
    </source>
</evidence>
<dbReference type="NCBIfam" id="TIGR02074">
    <property type="entry name" value="PBP_1a_fam"/>
    <property type="match status" value="1"/>
</dbReference>
<feature type="domain" description="Glycosyl transferase family 51" evidence="19">
    <location>
        <begin position="74"/>
        <end position="247"/>
    </location>
</feature>
<evidence type="ECO:0000256" key="12">
    <source>
        <dbReference type="ARBA" id="ARBA00023136"/>
    </source>
</evidence>
<dbReference type="AlphaFoldDB" id="A0A1F8DXU8"/>
<keyword evidence="8" id="KW-0808">Transferase</keyword>
<evidence type="ECO:0000256" key="10">
    <source>
        <dbReference type="ARBA" id="ARBA00022960"/>
    </source>
</evidence>
<comment type="caution">
    <text evidence="20">The sequence shown here is derived from an EMBL/GenBank/DDBJ whole genome shotgun (WGS) entry which is preliminary data.</text>
</comment>
<keyword evidence="17" id="KW-0812">Transmembrane</keyword>
<name>A0A1F8DXU8_9BACT</name>
<evidence type="ECO:0000259" key="19">
    <source>
        <dbReference type="Pfam" id="PF00912"/>
    </source>
</evidence>
<evidence type="ECO:0000256" key="7">
    <source>
        <dbReference type="ARBA" id="ARBA00022676"/>
    </source>
</evidence>
<evidence type="ECO:0000256" key="15">
    <source>
        <dbReference type="ARBA" id="ARBA00034000"/>
    </source>
</evidence>
<keyword evidence="14" id="KW-0961">Cell wall biogenesis/degradation</keyword>
<keyword evidence="11" id="KW-0573">Peptidoglycan synthesis</keyword>
<evidence type="ECO:0000256" key="11">
    <source>
        <dbReference type="ARBA" id="ARBA00022984"/>
    </source>
</evidence>
<dbReference type="SUPFAM" id="SSF56601">
    <property type="entry name" value="beta-lactamase/transpeptidase-like"/>
    <property type="match status" value="1"/>
</dbReference>
<keyword evidence="17" id="KW-1133">Transmembrane helix</keyword>
<dbReference type="InterPro" id="IPR050396">
    <property type="entry name" value="Glycosyltr_51/Transpeptidase"/>
</dbReference>
<evidence type="ECO:0000256" key="1">
    <source>
        <dbReference type="ARBA" id="ARBA00004236"/>
    </source>
</evidence>
<keyword evidence="4" id="KW-1003">Cell membrane</keyword>
<dbReference type="GO" id="GO:0008658">
    <property type="term" value="F:penicillin binding"/>
    <property type="evidence" value="ECO:0007669"/>
    <property type="project" value="InterPro"/>
</dbReference>
<evidence type="ECO:0000256" key="5">
    <source>
        <dbReference type="ARBA" id="ARBA00022645"/>
    </source>
</evidence>
<comment type="catalytic activity">
    <reaction evidence="16">
        <text>[GlcNAc-(1-&gt;4)-Mur2Ac(oyl-L-Ala-gamma-D-Glu-L-Lys-D-Ala-D-Ala)](n)-di-trans,octa-cis-undecaprenyl diphosphate + beta-D-GlcNAc-(1-&gt;4)-Mur2Ac(oyl-L-Ala-gamma-D-Glu-L-Lys-D-Ala-D-Ala)-di-trans,octa-cis-undecaprenyl diphosphate = [GlcNAc-(1-&gt;4)-Mur2Ac(oyl-L-Ala-gamma-D-Glu-L-Lys-D-Ala-D-Ala)](n+1)-di-trans,octa-cis-undecaprenyl diphosphate + di-trans,octa-cis-undecaprenyl diphosphate + H(+)</text>
        <dbReference type="Rhea" id="RHEA:23708"/>
        <dbReference type="Rhea" id="RHEA-COMP:9602"/>
        <dbReference type="Rhea" id="RHEA-COMP:9603"/>
        <dbReference type="ChEBI" id="CHEBI:15378"/>
        <dbReference type="ChEBI" id="CHEBI:58405"/>
        <dbReference type="ChEBI" id="CHEBI:60033"/>
        <dbReference type="ChEBI" id="CHEBI:78435"/>
        <dbReference type="EC" id="2.4.99.28"/>
    </reaction>
</comment>
<keyword evidence="12 17" id="KW-0472">Membrane</keyword>
<evidence type="ECO:0000313" key="20">
    <source>
        <dbReference type="EMBL" id="OGM93381.1"/>
    </source>
</evidence>
<dbReference type="GO" id="GO:0071555">
    <property type="term" value="P:cell wall organization"/>
    <property type="evidence" value="ECO:0007669"/>
    <property type="project" value="UniProtKB-KW"/>
</dbReference>
<evidence type="ECO:0000256" key="8">
    <source>
        <dbReference type="ARBA" id="ARBA00022679"/>
    </source>
</evidence>
<dbReference type="GO" id="GO:0005886">
    <property type="term" value="C:plasma membrane"/>
    <property type="evidence" value="ECO:0007669"/>
    <property type="project" value="UniProtKB-SubCell"/>
</dbReference>
<dbReference type="PANTHER" id="PTHR32282:SF11">
    <property type="entry name" value="PENICILLIN-BINDING PROTEIN 1B"/>
    <property type="match status" value="1"/>
</dbReference>
<dbReference type="GO" id="GO:0008360">
    <property type="term" value="P:regulation of cell shape"/>
    <property type="evidence" value="ECO:0007669"/>
    <property type="project" value="UniProtKB-KW"/>
</dbReference>
<dbReference type="Pfam" id="PF00905">
    <property type="entry name" value="Transpeptidase"/>
    <property type="match status" value="1"/>
</dbReference>
<dbReference type="InterPro" id="IPR023346">
    <property type="entry name" value="Lysozyme-like_dom_sf"/>
</dbReference>
<comment type="subcellular location">
    <subcellularLocation>
        <location evidence="1">Cell membrane</location>
    </subcellularLocation>
</comment>
<evidence type="ECO:0000313" key="21">
    <source>
        <dbReference type="Proteomes" id="UP000176422"/>
    </source>
</evidence>
<keyword evidence="6" id="KW-0645">Protease</keyword>
<keyword evidence="5" id="KW-0121">Carboxypeptidase</keyword>
<keyword evidence="9" id="KW-0378">Hydrolase</keyword>
<dbReference type="SUPFAM" id="SSF53955">
    <property type="entry name" value="Lysozyme-like"/>
    <property type="match status" value="1"/>
</dbReference>
<evidence type="ECO:0000256" key="6">
    <source>
        <dbReference type="ARBA" id="ARBA00022670"/>
    </source>
</evidence>
<evidence type="ECO:0000256" key="2">
    <source>
        <dbReference type="ARBA" id="ARBA00007090"/>
    </source>
</evidence>
<protein>
    <submittedName>
        <fullName evidence="20">Uncharacterized protein</fullName>
    </submittedName>
</protein>
<comment type="similarity">
    <text evidence="2">In the C-terminal section; belongs to the transpeptidase family.</text>
</comment>
<dbReference type="InterPro" id="IPR036950">
    <property type="entry name" value="PBP_transglycosylase"/>
</dbReference>
<keyword evidence="10" id="KW-0133">Cell shape</keyword>
<dbReference type="InterPro" id="IPR001264">
    <property type="entry name" value="Glyco_trans_51"/>
</dbReference>
<dbReference type="STRING" id="1802559.A2372_03285"/>
<dbReference type="EMBL" id="MGIT01000001">
    <property type="protein sequence ID" value="OGM93381.1"/>
    <property type="molecule type" value="Genomic_DNA"/>
</dbReference>
<gene>
    <name evidence="20" type="ORF">A2372_03285</name>
</gene>
<evidence type="ECO:0000256" key="3">
    <source>
        <dbReference type="ARBA" id="ARBA00007739"/>
    </source>
</evidence>
<evidence type="ECO:0000256" key="13">
    <source>
        <dbReference type="ARBA" id="ARBA00023268"/>
    </source>
</evidence>
<organism evidence="20 21">
    <name type="scientific">Candidatus Wolfebacteria bacterium RIFOXYB1_FULL_54_12</name>
    <dbReference type="NCBI Taxonomy" id="1802559"/>
    <lineage>
        <taxon>Bacteria</taxon>
        <taxon>Candidatus Wolfeibacteriota</taxon>
    </lineage>
</organism>
<dbReference type="GO" id="GO:0030288">
    <property type="term" value="C:outer membrane-bounded periplasmic space"/>
    <property type="evidence" value="ECO:0007669"/>
    <property type="project" value="TreeGrafter"/>
</dbReference>
<accession>A0A1F8DXU8</accession>
<evidence type="ECO:0000256" key="16">
    <source>
        <dbReference type="ARBA" id="ARBA00049902"/>
    </source>
</evidence>
<feature type="domain" description="Penicillin-binding protein transpeptidase" evidence="18">
    <location>
        <begin position="338"/>
        <end position="609"/>
    </location>
</feature>
<dbReference type="Proteomes" id="UP000176422">
    <property type="component" value="Unassembled WGS sequence"/>
</dbReference>
<dbReference type="Gene3D" id="3.40.710.10">
    <property type="entry name" value="DD-peptidase/beta-lactamase superfamily"/>
    <property type="match status" value="1"/>
</dbReference>
<keyword evidence="13" id="KW-0511">Multifunctional enzyme</keyword>
<dbReference type="GO" id="GO:0009252">
    <property type="term" value="P:peptidoglycan biosynthetic process"/>
    <property type="evidence" value="ECO:0007669"/>
    <property type="project" value="UniProtKB-KW"/>
</dbReference>
<sequence length="695" mass="77093">MTKTTHSLKAVDHARRNLIVKISAIAVILFASLGTFGVIHIARIAKQLPDPEKSGGWQMQESTKLYDRTGEILLYEINAEGKRTIIPYDQIPKQVKQATVAIEDSGFYTHSAIDISGIFRAFFVNTLSGTISQGASTITQQLAKNAFLTPERTYTRKINEIILAFWIERYYTKDEILNLYLNQIAYGAGANGIEAASQTYFGKSAKDLSLLESATLAAIVQRPSYYSPWGSHKGELLKRKDRVLEEMYAAGHITQRERDANLKISPRFLGQNIGSIKAPHFSMAVRDYLLNKYGEDVINKGGLKAVTTLDYDLQQVAERAVKDGAARNTELYQGHNASLVAEDPKTGQILALVGSADYFDETIDGNFNVAVQGLRQPGSSIKPFAYMTAFQKGYTPETILFDVSTEFDTSGTVSYRPENYDHSYRGPINMRNSLAQSINVTAVKTLYLAGINDTIKNAFDFGLTTLTDPNRYGLSFVLGGGEIRLIDMVGAYSVLSQDGIKHQQALILSVTDDQGSVLEKYLDRSTQIIDSRYPRMVNDILSDPVARRPLFESSFNLTVFPDRDVALKTGTTNDYRDAWVFGYTPSLVVGVWAGNNDNTPMQQSGGSILAAVPIWNMFMSETLPNFPTETFTRPEAVSVAKPMFDGNYRSNGEVHSILHYVDREDPTGSIPGNPAQDPQYNLWEAPVRAWANINL</sequence>
<dbReference type="InterPro" id="IPR012338">
    <property type="entry name" value="Beta-lactam/transpept-like"/>
</dbReference>
<dbReference type="GO" id="GO:0006508">
    <property type="term" value="P:proteolysis"/>
    <property type="evidence" value="ECO:0007669"/>
    <property type="project" value="UniProtKB-KW"/>
</dbReference>
<comment type="similarity">
    <text evidence="3">In the N-terminal section; belongs to the glycosyltransferase 51 family.</text>
</comment>
<evidence type="ECO:0000259" key="18">
    <source>
        <dbReference type="Pfam" id="PF00905"/>
    </source>
</evidence>
<evidence type="ECO:0000256" key="9">
    <source>
        <dbReference type="ARBA" id="ARBA00022801"/>
    </source>
</evidence>
<dbReference type="Pfam" id="PF00912">
    <property type="entry name" value="Transgly"/>
    <property type="match status" value="1"/>
</dbReference>